<evidence type="ECO:0000313" key="1">
    <source>
        <dbReference type="EMBL" id="KJY54783.1"/>
    </source>
</evidence>
<evidence type="ECO:0000313" key="2">
    <source>
        <dbReference type="Proteomes" id="UP000033531"/>
    </source>
</evidence>
<dbReference type="GO" id="GO:0042742">
    <property type="term" value="P:defense response to bacterium"/>
    <property type="evidence" value="ECO:0007669"/>
    <property type="project" value="InterPro"/>
</dbReference>
<dbReference type="PATRIC" id="fig|1218507.3.peg.119"/>
<reference evidence="1 2" key="1">
    <citation type="submission" date="2015-01" db="EMBL/GenBank/DDBJ databases">
        <title>Comparative genomics of the lactic acid bacteria isolated from the honey bee gut.</title>
        <authorList>
            <person name="Ellegaard K.M."/>
            <person name="Tamarit D."/>
            <person name="Javelind E."/>
            <person name="Olofsson T."/>
            <person name="Andersson S.G."/>
            <person name="Vasquez A."/>
        </authorList>
    </citation>
    <scope>NUCLEOTIDE SEQUENCE [LARGE SCALE GENOMIC DNA]</scope>
    <source>
        <strain evidence="1 2">Hma8</strain>
        <plasmid evidence="1">pHma8p1</plasmid>
    </source>
</reference>
<dbReference type="Proteomes" id="UP000033531">
    <property type="component" value="Plasmid pHma8p1"/>
</dbReference>
<dbReference type="EMBL" id="JXLI01000019">
    <property type="protein sequence ID" value="KJY54783.1"/>
    <property type="molecule type" value="Genomic_DNA"/>
</dbReference>
<protein>
    <submittedName>
        <fullName evidence="1">Bacteriocin helveticin-J</fullName>
    </submittedName>
</protein>
<dbReference type="HOGENOM" id="CLU_072554_0_0_9"/>
<geneLocation type="plasmid" evidence="1">
    <name>pHma8p1</name>
</geneLocation>
<dbReference type="AlphaFoldDB" id="A0A0F4L920"/>
<name>A0A0F4L920_9LACO</name>
<dbReference type="RefSeq" id="WP_046325877.1">
    <property type="nucleotide sequence ID" value="NZ_JBHTMT010000007.1"/>
</dbReference>
<sequence>MSKIYNPYISLLHDLNTGTQTIQKTGLYHNVVQKGNVGSGFVYALQHHKSDNYVFRARPQTNITFGSPIVKFVGNSAGGHSQTWEYANKPGCWFVGTKGKLTGKYYWDTQIARVKIPGIASYTSNTQMPRLSYLNRAGGFGLAGTDLLRSEAAVSPNYRYFLLAVIDKLGNGYFTLYYLDDVNSALDAAGTSDFNIEGLVPVQAYPPFMIPHLTDDKVIGSIQGYDIDNDLNIYISSEHAPAKYSISSEPRHIYKIPWGASRNEEWDDVDLDGNRNIDNSNDPTELESVQVIGTNHLYLTVSYHGYINYSDWGTVANRIFEVSW</sequence>
<comment type="caution">
    <text evidence="1">The sequence shown here is derived from an EMBL/GenBank/DDBJ whole genome shotgun (WGS) entry which is preliminary data.</text>
</comment>
<organism evidence="1 2">
    <name type="scientific">Lactobacillus melliventris</name>
    <dbReference type="NCBI Taxonomy" id="1218507"/>
    <lineage>
        <taxon>Bacteria</taxon>
        <taxon>Bacillati</taxon>
        <taxon>Bacillota</taxon>
        <taxon>Bacilli</taxon>
        <taxon>Lactobacillales</taxon>
        <taxon>Lactobacillaceae</taxon>
        <taxon>Lactobacillus</taxon>
    </lineage>
</organism>
<dbReference type="Pfam" id="PF17312">
    <property type="entry name" value="Helveticin_J"/>
    <property type="match status" value="1"/>
</dbReference>
<keyword evidence="1" id="KW-0614">Plasmid</keyword>
<proteinExistence type="predicted"/>
<dbReference type="InterPro" id="IPR035280">
    <property type="entry name" value="Helveticin_J"/>
</dbReference>
<accession>A0A0F4L920</accession>
<gene>
    <name evidence="1" type="ORF">JF74_19690</name>
</gene>